<accession>A0A221W0N0</accession>
<dbReference type="CDD" id="cd03379">
    <property type="entry name" value="beta_CA_cladeD"/>
    <property type="match status" value="1"/>
</dbReference>
<comment type="catalytic activity">
    <reaction evidence="6">
        <text>hydrogencarbonate + H(+) = CO2 + H2O</text>
        <dbReference type="Rhea" id="RHEA:10748"/>
        <dbReference type="ChEBI" id="CHEBI:15377"/>
        <dbReference type="ChEBI" id="CHEBI:15378"/>
        <dbReference type="ChEBI" id="CHEBI:16526"/>
        <dbReference type="ChEBI" id="CHEBI:17544"/>
        <dbReference type="EC" id="4.2.1.1"/>
    </reaction>
</comment>
<evidence type="ECO:0000256" key="3">
    <source>
        <dbReference type="ARBA" id="ARBA00022723"/>
    </source>
</evidence>
<dbReference type="PANTHER" id="PTHR43175">
    <property type="entry name" value="CARBONIC ANHYDRASE"/>
    <property type="match status" value="1"/>
</dbReference>
<dbReference type="SMART" id="SM00947">
    <property type="entry name" value="Pro_CA"/>
    <property type="match status" value="1"/>
</dbReference>
<reference evidence="8 9" key="1">
    <citation type="submission" date="2017-07" db="EMBL/GenBank/DDBJ databases">
        <title>Complete genome sequence of Actinoalloteichus hoggarensis DSM 45943, type strain of Actinoalloteichus hoggarensis.</title>
        <authorList>
            <person name="Ruckert C."/>
            <person name="Nouioui I."/>
            <person name="Willmese J."/>
            <person name="van Wezel G."/>
            <person name="Klenk H.-P."/>
            <person name="Kalinowski J."/>
            <person name="Zotchev S.B."/>
        </authorList>
    </citation>
    <scope>NUCLEOTIDE SEQUENCE [LARGE SCALE GENOMIC DNA]</scope>
    <source>
        <strain evidence="8 9">DSM 45943</strain>
    </source>
</reference>
<evidence type="ECO:0000313" key="9">
    <source>
        <dbReference type="Proteomes" id="UP000204221"/>
    </source>
</evidence>
<evidence type="ECO:0000256" key="6">
    <source>
        <dbReference type="ARBA" id="ARBA00048348"/>
    </source>
</evidence>
<proteinExistence type="inferred from homology"/>
<dbReference type="RefSeq" id="WP_093940853.1">
    <property type="nucleotide sequence ID" value="NZ_CP022521.1"/>
</dbReference>
<dbReference type="AlphaFoldDB" id="A0A221W0N0"/>
<evidence type="ECO:0000313" key="8">
    <source>
        <dbReference type="EMBL" id="ASO19335.1"/>
    </source>
</evidence>
<dbReference type="Gene3D" id="3.40.1050.10">
    <property type="entry name" value="Carbonic anhydrase"/>
    <property type="match status" value="1"/>
</dbReference>
<dbReference type="SUPFAM" id="SSF53056">
    <property type="entry name" value="beta-carbonic anhydrase, cab"/>
    <property type="match status" value="1"/>
</dbReference>
<dbReference type="OrthoDB" id="8968066at2"/>
<sequence length="161" mass="18040">MRVTDELLRNNKAYSESFGLKLPLPPALKLTVVACMDSRLDVFEMLGLRLGDAHIIRNAGGVITDDMIRSLVISQRMLGTEEIILIHHTDCGMLTFSDDELKSEILAETGIKPEWAAEAFDDLDGDVRQSLKRIQTNPFIQHKNVRGFVFDVETGALREVV</sequence>
<organism evidence="8 9">
    <name type="scientific">Actinoalloteichus hoggarensis</name>
    <dbReference type="NCBI Taxonomy" id="1470176"/>
    <lineage>
        <taxon>Bacteria</taxon>
        <taxon>Bacillati</taxon>
        <taxon>Actinomycetota</taxon>
        <taxon>Actinomycetes</taxon>
        <taxon>Pseudonocardiales</taxon>
        <taxon>Pseudonocardiaceae</taxon>
        <taxon>Actinoalloteichus</taxon>
    </lineage>
</organism>
<keyword evidence="8" id="KW-0456">Lyase</keyword>
<dbReference type="GO" id="GO:0008270">
    <property type="term" value="F:zinc ion binding"/>
    <property type="evidence" value="ECO:0007669"/>
    <property type="project" value="InterPro"/>
</dbReference>
<feature type="binding site" evidence="7">
    <location>
        <position position="91"/>
    </location>
    <ligand>
        <name>Zn(2+)</name>
        <dbReference type="ChEBI" id="CHEBI:29105"/>
    </ligand>
</feature>
<evidence type="ECO:0000256" key="7">
    <source>
        <dbReference type="PIRSR" id="PIRSR601765-1"/>
    </source>
</evidence>
<dbReference type="Proteomes" id="UP000204221">
    <property type="component" value="Chromosome"/>
</dbReference>
<evidence type="ECO:0000256" key="2">
    <source>
        <dbReference type="ARBA" id="ARBA00012925"/>
    </source>
</evidence>
<evidence type="ECO:0000256" key="5">
    <source>
        <dbReference type="ARBA" id="ARBA00024993"/>
    </source>
</evidence>
<feature type="binding site" evidence="7">
    <location>
        <position position="88"/>
    </location>
    <ligand>
        <name>Zn(2+)</name>
        <dbReference type="ChEBI" id="CHEBI:29105"/>
    </ligand>
</feature>
<comment type="cofactor">
    <cofactor evidence="7">
        <name>Zn(2+)</name>
        <dbReference type="ChEBI" id="CHEBI:29105"/>
    </cofactor>
    <text evidence="7">Binds 1 zinc ion per subunit.</text>
</comment>
<dbReference type="InterPro" id="IPR036874">
    <property type="entry name" value="Carbonic_anhydrase_sf"/>
</dbReference>
<evidence type="ECO:0000256" key="1">
    <source>
        <dbReference type="ARBA" id="ARBA00006217"/>
    </source>
</evidence>
<comment type="similarity">
    <text evidence="1">Belongs to the beta-class carbonic anhydrase family.</text>
</comment>
<dbReference type="EMBL" id="CP022521">
    <property type="protein sequence ID" value="ASO19335.1"/>
    <property type="molecule type" value="Genomic_DNA"/>
</dbReference>
<dbReference type="KEGG" id="ahg:AHOG_08450"/>
<dbReference type="GO" id="GO:0004089">
    <property type="term" value="F:carbonate dehydratase activity"/>
    <property type="evidence" value="ECO:0007669"/>
    <property type="project" value="UniProtKB-EC"/>
</dbReference>
<evidence type="ECO:0000256" key="4">
    <source>
        <dbReference type="ARBA" id="ARBA00022833"/>
    </source>
</evidence>
<dbReference type="Pfam" id="PF00484">
    <property type="entry name" value="Pro_CA"/>
    <property type="match status" value="1"/>
</dbReference>
<dbReference type="EC" id="4.2.1.1" evidence="2"/>
<dbReference type="PANTHER" id="PTHR43175:SF3">
    <property type="entry name" value="CARBON DISULFIDE HYDROLASE"/>
    <property type="match status" value="1"/>
</dbReference>
<keyword evidence="3 7" id="KW-0479">Metal-binding</keyword>
<name>A0A221W0N0_9PSEU</name>
<comment type="function">
    <text evidence="5">Catalyzes the reversible hydration of carbon dioxide to form bicarbonate.</text>
</comment>
<feature type="binding site" evidence="7">
    <location>
        <position position="35"/>
    </location>
    <ligand>
        <name>Zn(2+)</name>
        <dbReference type="ChEBI" id="CHEBI:29105"/>
    </ligand>
</feature>
<keyword evidence="4 7" id="KW-0862">Zinc</keyword>
<protein>
    <recommendedName>
        <fullName evidence="2">carbonic anhydrase</fullName>
        <ecNumber evidence="2">4.2.1.1</ecNumber>
    </recommendedName>
</protein>
<dbReference type="InterPro" id="IPR001765">
    <property type="entry name" value="Carbonic_anhydrase"/>
</dbReference>
<keyword evidence="9" id="KW-1185">Reference proteome</keyword>
<gene>
    <name evidence="8" type="primary">mtcA1</name>
    <name evidence="8" type="ORF">AHOG_08450</name>
</gene>
<feature type="binding site" evidence="7">
    <location>
        <position position="37"/>
    </location>
    <ligand>
        <name>Zn(2+)</name>
        <dbReference type="ChEBI" id="CHEBI:29105"/>
    </ligand>
</feature>